<reference evidence="3 4" key="1">
    <citation type="journal article" date="2010" name="Proc. Natl. Acad. Sci. U.S.A.">
        <title>A Nitrospira metagenome illuminates the physiology and evolution of globally important nitrite-oxidizing bacteria.</title>
        <authorList>
            <person name="Lucker S."/>
            <person name="Wagner M."/>
            <person name="Maixner F."/>
            <person name="Pelletier E."/>
            <person name="Koch H."/>
            <person name="Vacherie B."/>
            <person name="Rattei T."/>
            <person name="Sinninghe Damste J."/>
            <person name="Spieck E."/>
            <person name="Le Paslier D."/>
            <person name="Daims H."/>
        </authorList>
    </citation>
    <scope>NUCLEOTIDE SEQUENCE [LARGE SCALE GENOMIC DNA]</scope>
</reference>
<dbReference type="PANTHER" id="PTHR43639">
    <property type="entry name" value="OXIDOREDUCTASE, SHORT-CHAIN DEHYDROGENASE/REDUCTASE FAMILY (AFU_ORTHOLOGUE AFUA_5G02870)"/>
    <property type="match status" value="1"/>
</dbReference>
<evidence type="ECO:0000256" key="2">
    <source>
        <dbReference type="ARBA" id="ARBA00023002"/>
    </source>
</evidence>
<dbReference type="KEGG" id="nde:NIDE0049"/>
<dbReference type="InterPro" id="IPR036291">
    <property type="entry name" value="NAD(P)-bd_dom_sf"/>
</dbReference>
<dbReference type="AlphaFoldDB" id="D8P9C8"/>
<evidence type="ECO:0000313" key="3">
    <source>
        <dbReference type="EMBL" id="CBK39837.1"/>
    </source>
</evidence>
<name>D8P9C8_9BACT</name>
<proteinExistence type="inferred from homology"/>
<dbReference type="SUPFAM" id="SSF51735">
    <property type="entry name" value="NAD(P)-binding Rossmann-fold domains"/>
    <property type="match status" value="1"/>
</dbReference>
<dbReference type="GO" id="GO:0004316">
    <property type="term" value="F:3-oxoacyl-[acyl-carrier-protein] reductase (NADPH) activity"/>
    <property type="evidence" value="ECO:0007669"/>
    <property type="project" value="UniProtKB-EC"/>
</dbReference>
<keyword evidence="2 3" id="KW-0560">Oxidoreductase</keyword>
<evidence type="ECO:0000256" key="1">
    <source>
        <dbReference type="ARBA" id="ARBA00006484"/>
    </source>
</evidence>
<dbReference type="PRINTS" id="PR00081">
    <property type="entry name" value="GDHRDH"/>
</dbReference>
<dbReference type="Pfam" id="PF13561">
    <property type="entry name" value="adh_short_C2"/>
    <property type="match status" value="1"/>
</dbReference>
<dbReference type="OrthoDB" id="9803333at2"/>
<dbReference type="InterPro" id="IPR002347">
    <property type="entry name" value="SDR_fam"/>
</dbReference>
<dbReference type="EMBL" id="FP929003">
    <property type="protein sequence ID" value="CBK39837.1"/>
    <property type="molecule type" value="Genomic_DNA"/>
</dbReference>
<dbReference type="EC" id="1.1.1.100" evidence="3"/>
<dbReference type="PRINTS" id="PR00080">
    <property type="entry name" value="SDRFAMILY"/>
</dbReference>
<dbReference type="STRING" id="330214.NIDE0049"/>
<dbReference type="FunFam" id="3.40.50.720:FF:000084">
    <property type="entry name" value="Short-chain dehydrogenase reductase"/>
    <property type="match status" value="1"/>
</dbReference>
<organism evidence="3 4">
    <name type="scientific">Nitrospira defluvii</name>
    <dbReference type="NCBI Taxonomy" id="330214"/>
    <lineage>
        <taxon>Bacteria</taxon>
        <taxon>Pseudomonadati</taxon>
        <taxon>Nitrospirota</taxon>
        <taxon>Nitrospiria</taxon>
        <taxon>Nitrospirales</taxon>
        <taxon>Nitrospiraceae</taxon>
        <taxon>Nitrospira</taxon>
    </lineage>
</organism>
<protein>
    <submittedName>
        <fullName evidence="3">3-oxoacyl-(Acyl-carrier-protein) reductase</fullName>
        <ecNumber evidence="3">1.1.1.100</ecNumber>
    </submittedName>
</protein>
<dbReference type="HOGENOM" id="CLU_010194_1_3_0"/>
<accession>D8P9C8</accession>
<dbReference type="PANTHER" id="PTHR43639:SF1">
    <property type="entry name" value="SHORT-CHAIN DEHYDROGENASE_REDUCTASE FAMILY PROTEIN"/>
    <property type="match status" value="1"/>
</dbReference>
<keyword evidence="4" id="KW-1185">Reference proteome</keyword>
<evidence type="ECO:0000313" key="4">
    <source>
        <dbReference type="Proteomes" id="UP000001660"/>
    </source>
</evidence>
<sequence length="260" mass="27249">MDEPADGEWQDGNGGAGMGLLKGKVAIVTGSSSGIGRAIAERLAQDGATVVVNYHVHEEKAREVAAGIQAGGGAAAVIQADMSRVADAQRLVQETVHQFRRLDILVNNAGRFIPKKLVETTEAEFDAILALNAKGPYFAMQAAAKVLSDGGRIVNISSALTHLKFPGATAHLGSKAALEQYGKGLAQELAPRGITVNTVLPGFTDTGVLTEQYRTMGEQMSPFKRLGLPSDVADVVAFLVSEQARWLTGQVIQAGGGLVM</sequence>
<dbReference type="Proteomes" id="UP000001660">
    <property type="component" value="Chromosome"/>
</dbReference>
<dbReference type="eggNOG" id="COG1028">
    <property type="taxonomic scope" value="Bacteria"/>
</dbReference>
<dbReference type="NCBIfam" id="NF005559">
    <property type="entry name" value="PRK07231.1"/>
    <property type="match status" value="1"/>
</dbReference>
<gene>
    <name evidence="3" type="primary">fabG2</name>
    <name evidence="3" type="ORF">NIDE0049</name>
</gene>
<comment type="similarity">
    <text evidence="1">Belongs to the short-chain dehydrogenases/reductases (SDR) family.</text>
</comment>
<dbReference type="Gene3D" id="3.40.50.720">
    <property type="entry name" value="NAD(P)-binding Rossmann-like Domain"/>
    <property type="match status" value="1"/>
</dbReference>